<accession>A0A1H3ZR33</accession>
<organism evidence="1 2">
    <name type="scientific">Thalassobacillus cyri</name>
    <dbReference type="NCBI Taxonomy" id="571932"/>
    <lineage>
        <taxon>Bacteria</taxon>
        <taxon>Bacillati</taxon>
        <taxon>Bacillota</taxon>
        <taxon>Bacilli</taxon>
        <taxon>Bacillales</taxon>
        <taxon>Bacillaceae</taxon>
        <taxon>Thalassobacillus</taxon>
    </lineage>
</organism>
<dbReference type="EMBL" id="FNQR01000003">
    <property type="protein sequence ID" value="SEA26190.1"/>
    <property type="molecule type" value="Genomic_DNA"/>
</dbReference>
<name>A0A1H3ZR33_9BACI</name>
<evidence type="ECO:0000313" key="2">
    <source>
        <dbReference type="Proteomes" id="UP000198584"/>
    </source>
</evidence>
<sequence length="41" mass="4674">MPNTTFYATAELQEGMQVKATSRNFEVTSMNQHKWGEPTLV</sequence>
<dbReference type="STRING" id="571932.SAMN05421743_103341"/>
<protein>
    <submittedName>
        <fullName evidence="1">Uncharacterized protein</fullName>
    </submittedName>
</protein>
<reference evidence="1 2" key="1">
    <citation type="submission" date="2016-10" db="EMBL/GenBank/DDBJ databases">
        <authorList>
            <person name="de Groot N.N."/>
        </authorList>
    </citation>
    <scope>NUCLEOTIDE SEQUENCE [LARGE SCALE GENOMIC DNA]</scope>
    <source>
        <strain evidence="1 2">CCM7597</strain>
    </source>
</reference>
<gene>
    <name evidence="1" type="ORF">SAMN05421743_103341</name>
</gene>
<dbReference type="AlphaFoldDB" id="A0A1H3ZR33"/>
<keyword evidence="2" id="KW-1185">Reference proteome</keyword>
<proteinExistence type="predicted"/>
<evidence type="ECO:0000313" key="1">
    <source>
        <dbReference type="EMBL" id="SEA26190.1"/>
    </source>
</evidence>
<dbReference type="Proteomes" id="UP000198584">
    <property type="component" value="Unassembled WGS sequence"/>
</dbReference>